<dbReference type="PROSITE" id="PS00600">
    <property type="entry name" value="AA_TRANSFER_CLASS_3"/>
    <property type="match status" value="1"/>
</dbReference>
<evidence type="ECO:0000313" key="16">
    <source>
        <dbReference type="Proteomes" id="UP000274327"/>
    </source>
</evidence>
<evidence type="ECO:0000256" key="13">
    <source>
        <dbReference type="ARBA" id="ARBA00049111"/>
    </source>
</evidence>
<dbReference type="Proteomes" id="UP000274327">
    <property type="component" value="Unassembled WGS sequence"/>
</dbReference>
<comment type="function">
    <text evidence="2">Catalyzes reversively the conversion of L-aspartate beta-semialdehyde (ASA) to L-2,4-diaminobutyrate (DABA) by transamination with L-glutamate.</text>
</comment>
<evidence type="ECO:0000256" key="2">
    <source>
        <dbReference type="ARBA" id="ARBA00002189"/>
    </source>
</evidence>
<comment type="cofactor">
    <cofactor evidence="1">
        <name>pyridoxal 5'-phosphate</name>
        <dbReference type="ChEBI" id="CHEBI:597326"/>
    </cofactor>
</comment>
<evidence type="ECO:0000256" key="5">
    <source>
        <dbReference type="ARBA" id="ARBA00013155"/>
    </source>
</evidence>
<keyword evidence="16" id="KW-1185">Reference proteome</keyword>
<dbReference type="PIRSF" id="PIRSF000521">
    <property type="entry name" value="Transaminase_4ab_Lys_Orn"/>
    <property type="match status" value="1"/>
</dbReference>
<dbReference type="Pfam" id="PF00202">
    <property type="entry name" value="Aminotran_3"/>
    <property type="match status" value="1"/>
</dbReference>
<dbReference type="PANTHER" id="PTHR43552">
    <property type="entry name" value="DIAMINOBUTYRATE--2-OXOGLUTARATE AMINOTRANSFERASE"/>
    <property type="match status" value="1"/>
</dbReference>
<dbReference type="PANTHER" id="PTHR43552:SF2">
    <property type="entry name" value="DIAMINOBUTYRATE--2-OXOGLUTARATE TRANSAMINASE"/>
    <property type="match status" value="1"/>
</dbReference>
<comment type="catalytic activity">
    <reaction evidence="13">
        <text>L-2,4-diaminobutanoate + 2-oxoglutarate = L-aspartate 4-semialdehyde + L-glutamate</text>
        <dbReference type="Rhea" id="RHEA:11160"/>
        <dbReference type="ChEBI" id="CHEBI:16810"/>
        <dbReference type="ChEBI" id="CHEBI:29985"/>
        <dbReference type="ChEBI" id="CHEBI:58761"/>
        <dbReference type="ChEBI" id="CHEBI:537519"/>
        <dbReference type="EC" id="2.6.1.76"/>
    </reaction>
</comment>
<evidence type="ECO:0000256" key="9">
    <source>
        <dbReference type="ARBA" id="ARBA00022898"/>
    </source>
</evidence>
<keyword evidence="9 14" id="KW-0663">Pyridoxal phosphate</keyword>
<dbReference type="InterPro" id="IPR015424">
    <property type="entry name" value="PyrdxlP-dep_Trfase"/>
</dbReference>
<evidence type="ECO:0000256" key="12">
    <source>
        <dbReference type="ARBA" id="ARBA00031476"/>
    </source>
</evidence>
<accession>A0A3R8QX07</accession>
<keyword evidence="7" id="KW-0032">Aminotransferase</keyword>
<dbReference type="GO" id="GO:0045303">
    <property type="term" value="F:diaminobutyrate-2-oxoglutarate transaminase activity"/>
    <property type="evidence" value="ECO:0007669"/>
    <property type="project" value="UniProtKB-EC"/>
</dbReference>
<evidence type="ECO:0000313" key="15">
    <source>
        <dbReference type="EMBL" id="RRR19758.1"/>
    </source>
</evidence>
<dbReference type="Gene3D" id="3.90.1150.10">
    <property type="entry name" value="Aspartate Aminotransferase, domain 1"/>
    <property type="match status" value="1"/>
</dbReference>
<dbReference type="GO" id="GO:0030170">
    <property type="term" value="F:pyridoxal phosphate binding"/>
    <property type="evidence" value="ECO:0007669"/>
    <property type="project" value="InterPro"/>
</dbReference>
<dbReference type="RefSeq" id="WP_126985654.1">
    <property type="nucleotide sequence ID" value="NZ_JALXWX010000075.1"/>
</dbReference>
<dbReference type="CDD" id="cd00610">
    <property type="entry name" value="OAT_like"/>
    <property type="match status" value="1"/>
</dbReference>
<protein>
    <recommendedName>
        <fullName evidence="6">Diaminobutyrate--2-oxoglutarate transaminase</fullName>
        <ecNumber evidence="5">2.6.1.76</ecNumber>
    </recommendedName>
    <alternativeName>
        <fullName evidence="11">DABA aminotransferase</fullName>
    </alternativeName>
    <alternativeName>
        <fullName evidence="12">Diaminobutyrate--2-oxoglutarate aminotransferase</fullName>
    </alternativeName>
    <alternativeName>
        <fullName evidence="10">L-2,4-diaminobutyric acid transaminase</fullName>
    </alternativeName>
</protein>
<reference evidence="15 16" key="1">
    <citation type="submission" date="2018-07" db="EMBL/GenBank/DDBJ databases">
        <title>Brachybacteriurn paraconglorneratum KCTC 9916.</title>
        <authorList>
            <person name="Li Y."/>
        </authorList>
    </citation>
    <scope>NUCLEOTIDE SEQUENCE [LARGE SCALE GENOMIC DNA]</scope>
    <source>
        <strain evidence="15 16">KCTC 9916</strain>
    </source>
</reference>
<comment type="similarity">
    <text evidence="4 14">Belongs to the class-III pyridoxal-phosphate-dependent aminotransferase family.</text>
</comment>
<evidence type="ECO:0000256" key="7">
    <source>
        <dbReference type="ARBA" id="ARBA00022576"/>
    </source>
</evidence>
<evidence type="ECO:0000256" key="3">
    <source>
        <dbReference type="ARBA" id="ARBA00004946"/>
    </source>
</evidence>
<keyword evidence="8" id="KW-0808">Transferase</keyword>
<dbReference type="SUPFAM" id="SSF53383">
    <property type="entry name" value="PLP-dependent transferases"/>
    <property type="match status" value="1"/>
</dbReference>
<gene>
    <name evidence="15" type="ORF">DS079_05865</name>
</gene>
<evidence type="ECO:0000256" key="11">
    <source>
        <dbReference type="ARBA" id="ARBA00030665"/>
    </source>
</evidence>
<dbReference type="InterPro" id="IPR004637">
    <property type="entry name" value="Dat"/>
</dbReference>
<dbReference type="NCBIfam" id="NF006733">
    <property type="entry name" value="PRK09264.1"/>
    <property type="match status" value="1"/>
</dbReference>
<dbReference type="EMBL" id="QOCI01000002">
    <property type="protein sequence ID" value="RRR19758.1"/>
    <property type="molecule type" value="Genomic_DNA"/>
</dbReference>
<dbReference type="InterPro" id="IPR049704">
    <property type="entry name" value="Aminotrans_3_PPA_site"/>
</dbReference>
<dbReference type="EC" id="2.6.1.76" evidence="5"/>
<name>A0A3R8QX07_9MICO</name>
<dbReference type="GeneID" id="78120557"/>
<evidence type="ECO:0000256" key="14">
    <source>
        <dbReference type="RuleBase" id="RU003560"/>
    </source>
</evidence>
<evidence type="ECO:0000256" key="6">
    <source>
        <dbReference type="ARBA" id="ARBA00014798"/>
    </source>
</evidence>
<dbReference type="Gene3D" id="3.40.640.10">
    <property type="entry name" value="Type I PLP-dependent aspartate aminotransferase-like (Major domain)"/>
    <property type="match status" value="1"/>
</dbReference>
<organism evidence="15 16">
    <name type="scientific">Brachybacterium paraconglomeratum</name>
    <dbReference type="NCBI Taxonomy" id="173362"/>
    <lineage>
        <taxon>Bacteria</taxon>
        <taxon>Bacillati</taxon>
        <taxon>Actinomycetota</taxon>
        <taxon>Actinomycetes</taxon>
        <taxon>Micrococcales</taxon>
        <taxon>Dermabacteraceae</taxon>
        <taxon>Brachybacterium</taxon>
    </lineage>
</organism>
<evidence type="ECO:0000256" key="8">
    <source>
        <dbReference type="ARBA" id="ARBA00022679"/>
    </source>
</evidence>
<dbReference type="InterPro" id="IPR015422">
    <property type="entry name" value="PyrdxlP-dep_Trfase_small"/>
</dbReference>
<evidence type="ECO:0000256" key="1">
    <source>
        <dbReference type="ARBA" id="ARBA00001933"/>
    </source>
</evidence>
<comment type="caution">
    <text evidence="15">The sequence shown here is derived from an EMBL/GenBank/DDBJ whole genome shotgun (WGS) entry which is preliminary data.</text>
</comment>
<dbReference type="InterPro" id="IPR015421">
    <property type="entry name" value="PyrdxlP-dep_Trfase_major"/>
</dbReference>
<dbReference type="InterPro" id="IPR005814">
    <property type="entry name" value="Aminotrans_3"/>
</dbReference>
<evidence type="ECO:0000256" key="10">
    <source>
        <dbReference type="ARBA" id="ARBA00029744"/>
    </source>
</evidence>
<evidence type="ECO:0000256" key="4">
    <source>
        <dbReference type="ARBA" id="ARBA00008954"/>
    </source>
</evidence>
<sequence length="419" mass="44990">MDTAVFENHESEIRGYCRNYPTVFASASGARQVDEQGRSYIDFFAGAGVLNFGHNHPAMKKALIEFLEADGVAHSLDTYTTTKRDFVERFHEVVLAPRGMDHRLQFMGPTGSNAVEAAMKLARAATGRREIVAFSHGFHGMTLGSLAATANDAFRRWAGVPLENILRLPFETAPGGDTALAEYAAALKDPSSGLLPPAAFLVEVVQAEGGVNVASPDWLHQVQDLAREHGALFVIDDIQAGIGRTGSYFSFDGMGLDPDIITLAKGLGGFGTPIAMNLNKPEVDRHWSPGAHTGTFRGQGLSFVAGKVALDFFTDDAFLEGVLEKGEQMRTRLQAIADAHPDRGWVVRGRGMMQALDTGDGALNARLQRECFDRGLLFGPCGSGGRVIKLIPPLIIEPDDLAEGLDILEAAIAAALEEA</sequence>
<comment type="pathway">
    <text evidence="3">Amine and polyamine biosynthesis; ectoine biosynthesis; L-ectoine from L-aspartate 4-semialdehyde: step 1/3.</text>
</comment>
<dbReference type="AlphaFoldDB" id="A0A3R8QX07"/>
<proteinExistence type="inferred from homology"/>